<dbReference type="RefSeq" id="WP_139176583.1">
    <property type="nucleotide sequence ID" value="NZ_FNPX01000006.1"/>
</dbReference>
<dbReference type="STRING" id="1244108.SAMN05444004_106194"/>
<evidence type="ECO:0008006" key="4">
    <source>
        <dbReference type="Google" id="ProtNLM"/>
    </source>
</evidence>
<dbReference type="Proteomes" id="UP000198914">
    <property type="component" value="Unassembled WGS sequence"/>
</dbReference>
<evidence type="ECO:0000256" key="1">
    <source>
        <dbReference type="SAM" id="SignalP"/>
    </source>
</evidence>
<protein>
    <recommendedName>
        <fullName evidence="4">DUF4157 domain-containing protein</fullName>
    </recommendedName>
</protein>
<evidence type="ECO:0000313" key="3">
    <source>
        <dbReference type="Proteomes" id="UP000198914"/>
    </source>
</evidence>
<dbReference type="OrthoDB" id="8686772at2"/>
<gene>
    <name evidence="2" type="ORF">SAMN05444004_106194</name>
</gene>
<accession>A0A1H3QKY7</accession>
<reference evidence="3" key="1">
    <citation type="submission" date="2016-10" db="EMBL/GenBank/DDBJ databases">
        <authorList>
            <person name="Varghese N."/>
            <person name="Submissions S."/>
        </authorList>
    </citation>
    <scope>NUCLEOTIDE SEQUENCE [LARGE SCALE GENOMIC DNA]</scope>
    <source>
        <strain evidence="3">DSM 100420</strain>
    </source>
</reference>
<feature type="signal peptide" evidence="1">
    <location>
        <begin position="1"/>
        <end position="17"/>
    </location>
</feature>
<dbReference type="EMBL" id="FNPX01000006">
    <property type="protein sequence ID" value="SDZ14047.1"/>
    <property type="molecule type" value="Genomic_DNA"/>
</dbReference>
<name>A0A1H3QKY7_9RHOB</name>
<organism evidence="2 3">
    <name type="scientific">Jannaschia faecimaris</name>
    <dbReference type="NCBI Taxonomy" id="1244108"/>
    <lineage>
        <taxon>Bacteria</taxon>
        <taxon>Pseudomonadati</taxon>
        <taxon>Pseudomonadota</taxon>
        <taxon>Alphaproteobacteria</taxon>
        <taxon>Rhodobacterales</taxon>
        <taxon>Roseobacteraceae</taxon>
        <taxon>Jannaschia</taxon>
    </lineage>
</organism>
<dbReference type="PROSITE" id="PS51257">
    <property type="entry name" value="PROKAR_LIPOPROTEIN"/>
    <property type="match status" value="1"/>
</dbReference>
<evidence type="ECO:0000313" key="2">
    <source>
        <dbReference type="EMBL" id="SDZ14047.1"/>
    </source>
</evidence>
<keyword evidence="1" id="KW-0732">Signal</keyword>
<proteinExistence type="predicted"/>
<feature type="chain" id="PRO_5011564298" description="DUF4157 domain-containing protein" evidence="1">
    <location>
        <begin position="18"/>
        <end position="226"/>
    </location>
</feature>
<sequence length="226" mass="24876">MRLALVLLALTSVAACTRPLTPAEMALVAPLHGPTLDTAAARITRAPGVGLFPITFDARPRTTCRERIVPPMTGRITAPTAGIVLFNRLFVSTPAHLPDYAAPFGPDQRLDLPAAMFLVHELTHVWQWQNRDLTGYHPARAFGEQVAMDDPYLFDANTSAPFLSHGYEVQASLVEEYLCCASLDPNGARTDRLKQLLREVMPVAEPEAFARPVWVPHEDDLPNICN</sequence>
<keyword evidence="3" id="KW-1185">Reference proteome</keyword>
<dbReference type="AlphaFoldDB" id="A0A1H3QKY7"/>